<dbReference type="CDD" id="cd01715">
    <property type="entry name" value="ETF_alpha"/>
    <property type="match status" value="1"/>
</dbReference>
<dbReference type="GO" id="GO:0050660">
    <property type="term" value="F:flavin adenine dinucleotide binding"/>
    <property type="evidence" value="ECO:0007669"/>
    <property type="project" value="InterPro"/>
</dbReference>
<evidence type="ECO:0000313" key="7">
    <source>
        <dbReference type="Ensembl" id="ENSOTSP00005044099.2"/>
    </source>
</evidence>
<evidence type="ECO:0000259" key="6">
    <source>
        <dbReference type="SMART" id="SM00893"/>
    </source>
</evidence>
<name>A0A8C8G2S3_ONCTS</name>
<feature type="domain" description="Electron transfer flavoprotein alpha/beta-subunit N-terminal" evidence="6">
    <location>
        <begin position="19"/>
        <end position="196"/>
    </location>
</feature>
<comment type="subcellular location">
    <subcellularLocation>
        <location evidence="1">Mitochondrion matrix</location>
    </subcellularLocation>
</comment>
<keyword evidence="8" id="KW-1185">Reference proteome</keyword>
<dbReference type="Gene3D" id="3.40.50.620">
    <property type="entry name" value="HUPs"/>
    <property type="match status" value="1"/>
</dbReference>
<dbReference type="GeneTree" id="ENSGT00390000013422"/>
<sequence>DFRAYKPRVPCLVQRFQSTLVIAGHNNNQLKAITLNIITAASKVGGEVTCLVAETNCAKVADQISKVQGVKKILVAQHDCYKGLLPFWDGIELTPLILASQKQFNFTHICAGASAFGKNLLPRVSVKSQDTFVRTIYAGNALATVKCNEKVKVFTVRGTSFEPAAAEGGSAATEQVASPSPAGIDRPELTSAKVVVSGGKGLESGENIKLLYDLADKMGAAVGASRAAVDAGYVPNDMQVGQTGKIVAPVSDTTHILLFIWCISLCGFDYRLKMPRKKLVSLFLF</sequence>
<dbReference type="Gene3D" id="3.40.50.1220">
    <property type="entry name" value="TPP-binding domain"/>
    <property type="match status" value="1"/>
</dbReference>
<comment type="function">
    <text evidence="4">Heterodimeric electron transfer flavoprotein that accepts electrons from several mitochondrial dehydrogenases, including acyl-CoA dehydrogenases, glutaryl-CoA and sarcosine dehydrogenase. It transfers the electrons to the main mitochondrial respiratory chain via ETF-ubiquinone oxidoreductase (ETF dehydrogenase). Required for normal mitochondrial fatty acid oxidation and normal amino acid metabolism.</text>
</comment>
<dbReference type="GO" id="GO:0005759">
    <property type="term" value="C:mitochondrial matrix"/>
    <property type="evidence" value="ECO:0007669"/>
    <property type="project" value="UniProtKB-SubCell"/>
</dbReference>
<evidence type="ECO:0000256" key="5">
    <source>
        <dbReference type="ARBA" id="ARBA00046532"/>
    </source>
</evidence>
<dbReference type="InterPro" id="IPR029035">
    <property type="entry name" value="DHS-like_NAD/FAD-binding_dom"/>
</dbReference>
<evidence type="ECO:0000256" key="3">
    <source>
        <dbReference type="ARBA" id="ARBA00014390"/>
    </source>
</evidence>
<dbReference type="PANTHER" id="PTHR43153:SF1">
    <property type="entry name" value="ELECTRON TRANSFER FLAVOPROTEIN SUBUNIT ALPHA, MITOCHONDRIAL"/>
    <property type="match status" value="1"/>
</dbReference>
<dbReference type="InterPro" id="IPR033947">
    <property type="entry name" value="ETF_alpha_N"/>
</dbReference>
<comment type="subunit">
    <text evidence="5">Heterodimer composed of ETFA and ETFB. Identified in a complex that contains ETFA, ETFB and ETFRF1. Interaction with ETFRF1 promotes dissociation of the bound FAD and loss of electron transfer activity. Interacts with TASOR.</text>
</comment>
<evidence type="ECO:0000256" key="2">
    <source>
        <dbReference type="ARBA" id="ARBA00005817"/>
    </source>
</evidence>
<dbReference type="Pfam" id="PF01012">
    <property type="entry name" value="ETF"/>
    <property type="match status" value="1"/>
</dbReference>
<comment type="similarity">
    <text evidence="2">Belongs to the ETF alpha-subunit/FixB family.</text>
</comment>
<dbReference type="PANTHER" id="PTHR43153">
    <property type="entry name" value="ELECTRON TRANSFER FLAVOPROTEIN ALPHA"/>
    <property type="match status" value="1"/>
</dbReference>
<evidence type="ECO:0000256" key="1">
    <source>
        <dbReference type="ARBA" id="ARBA00004305"/>
    </source>
</evidence>
<dbReference type="SMART" id="SM00893">
    <property type="entry name" value="ETF"/>
    <property type="match status" value="1"/>
</dbReference>
<evidence type="ECO:0000256" key="4">
    <source>
        <dbReference type="ARBA" id="ARBA00046201"/>
    </source>
</evidence>
<dbReference type="AlphaFoldDB" id="A0A8C8G2S3"/>
<dbReference type="SUPFAM" id="SSF52402">
    <property type="entry name" value="Adenine nucleotide alpha hydrolases-like"/>
    <property type="match status" value="1"/>
</dbReference>
<dbReference type="GO" id="GO:0009055">
    <property type="term" value="F:electron transfer activity"/>
    <property type="evidence" value="ECO:0007669"/>
    <property type="project" value="InterPro"/>
</dbReference>
<organism evidence="7 8">
    <name type="scientific">Oncorhynchus tshawytscha</name>
    <name type="common">Chinook salmon</name>
    <name type="synonym">Salmo tshawytscha</name>
    <dbReference type="NCBI Taxonomy" id="74940"/>
    <lineage>
        <taxon>Eukaryota</taxon>
        <taxon>Metazoa</taxon>
        <taxon>Chordata</taxon>
        <taxon>Craniata</taxon>
        <taxon>Vertebrata</taxon>
        <taxon>Euteleostomi</taxon>
        <taxon>Actinopterygii</taxon>
        <taxon>Neopterygii</taxon>
        <taxon>Teleostei</taxon>
        <taxon>Protacanthopterygii</taxon>
        <taxon>Salmoniformes</taxon>
        <taxon>Salmonidae</taxon>
        <taxon>Salmoninae</taxon>
        <taxon>Oncorhynchus</taxon>
    </lineage>
</organism>
<dbReference type="InterPro" id="IPR014729">
    <property type="entry name" value="Rossmann-like_a/b/a_fold"/>
</dbReference>
<dbReference type="Pfam" id="PF00766">
    <property type="entry name" value="ETF_alpha"/>
    <property type="match status" value="1"/>
</dbReference>
<dbReference type="InterPro" id="IPR014730">
    <property type="entry name" value="ETF_a/b_N"/>
</dbReference>
<dbReference type="InterPro" id="IPR014731">
    <property type="entry name" value="ETF_asu_C"/>
</dbReference>
<gene>
    <name evidence="7" type="primary">ETFA</name>
</gene>
<accession>A0A8C8G2S3</accession>
<dbReference type="Proteomes" id="UP000694402">
    <property type="component" value="Unassembled WGS sequence"/>
</dbReference>
<dbReference type="Ensembl" id="ENSOTST00005047961.2">
    <property type="protein sequence ID" value="ENSOTSP00005044099.2"/>
    <property type="gene ID" value="ENSOTSG00005076817.1"/>
</dbReference>
<evidence type="ECO:0000313" key="8">
    <source>
        <dbReference type="Proteomes" id="UP000694402"/>
    </source>
</evidence>
<proteinExistence type="inferred from homology"/>
<dbReference type="SUPFAM" id="SSF52467">
    <property type="entry name" value="DHS-like NAD/FAD-binding domain"/>
    <property type="match status" value="1"/>
</dbReference>
<protein>
    <recommendedName>
        <fullName evidence="3">Electron transfer flavoprotein subunit alpha, mitochondrial</fullName>
    </recommendedName>
</protein>
<reference evidence="7" key="2">
    <citation type="submission" date="2025-09" db="UniProtKB">
        <authorList>
            <consortium name="Ensembl"/>
        </authorList>
    </citation>
    <scope>IDENTIFICATION</scope>
</reference>
<reference evidence="7" key="1">
    <citation type="submission" date="2025-08" db="UniProtKB">
        <authorList>
            <consortium name="Ensembl"/>
        </authorList>
    </citation>
    <scope>IDENTIFICATION</scope>
</reference>
<dbReference type="FunFam" id="3.40.50.1220:FF:000045">
    <property type="entry name" value="Electron transfer flavoprotein subunit alpha, mitochondrial"/>
    <property type="match status" value="1"/>
</dbReference>
<dbReference type="GO" id="GO:0033539">
    <property type="term" value="P:fatty acid beta-oxidation using acyl-CoA dehydrogenase"/>
    <property type="evidence" value="ECO:0007669"/>
    <property type="project" value="TreeGrafter"/>
</dbReference>
<dbReference type="FunFam" id="3.40.50.620:FF:000041">
    <property type="entry name" value="Electron transfer flavoprotein alpha subunit"/>
    <property type="match status" value="1"/>
</dbReference>
<dbReference type="InterPro" id="IPR001308">
    <property type="entry name" value="ETF_a/FixB"/>
</dbReference>